<dbReference type="Pfam" id="PF12840">
    <property type="entry name" value="HTH_20"/>
    <property type="match status" value="1"/>
</dbReference>
<dbReference type="RefSeq" id="WP_345374588.1">
    <property type="nucleotide sequence ID" value="NZ_BAABLM010000002.1"/>
</dbReference>
<name>A0ABP8VRZ4_9MICO</name>
<reference evidence="2" key="1">
    <citation type="journal article" date="2019" name="Int. J. Syst. Evol. Microbiol.">
        <title>The Global Catalogue of Microorganisms (GCM) 10K type strain sequencing project: providing services to taxonomists for standard genome sequencing and annotation.</title>
        <authorList>
            <consortium name="The Broad Institute Genomics Platform"/>
            <consortium name="The Broad Institute Genome Sequencing Center for Infectious Disease"/>
            <person name="Wu L."/>
            <person name="Ma J."/>
        </authorList>
    </citation>
    <scope>NUCLEOTIDE SEQUENCE [LARGE SCALE GENOMIC DNA]</scope>
    <source>
        <strain evidence="2">JCM 18956</strain>
    </source>
</reference>
<dbReference type="EMBL" id="BAABLM010000002">
    <property type="protein sequence ID" value="GAA4671016.1"/>
    <property type="molecule type" value="Genomic_DNA"/>
</dbReference>
<dbReference type="Gene3D" id="1.10.10.10">
    <property type="entry name" value="Winged helix-like DNA-binding domain superfamily/Winged helix DNA-binding domain"/>
    <property type="match status" value="1"/>
</dbReference>
<comment type="caution">
    <text evidence="1">The sequence shown here is derived from an EMBL/GenBank/DDBJ whole genome shotgun (WGS) entry which is preliminary data.</text>
</comment>
<dbReference type="InterPro" id="IPR036388">
    <property type="entry name" value="WH-like_DNA-bd_sf"/>
</dbReference>
<proteinExistence type="predicted"/>
<accession>A0ABP8VRZ4</accession>
<dbReference type="SUPFAM" id="SSF46785">
    <property type="entry name" value="Winged helix' DNA-binding domain"/>
    <property type="match status" value="1"/>
</dbReference>
<dbReference type="InterPro" id="IPR036390">
    <property type="entry name" value="WH_DNA-bd_sf"/>
</dbReference>
<organism evidence="1 2">
    <name type="scientific">Frondihabitans cladoniiphilus</name>
    <dbReference type="NCBI Taxonomy" id="715785"/>
    <lineage>
        <taxon>Bacteria</taxon>
        <taxon>Bacillati</taxon>
        <taxon>Actinomycetota</taxon>
        <taxon>Actinomycetes</taxon>
        <taxon>Micrococcales</taxon>
        <taxon>Microbacteriaceae</taxon>
        <taxon>Frondihabitans</taxon>
    </lineage>
</organism>
<sequence>MEIIDSVATVADLSDATFINVSATRRRLVTALHVEGPLTIAELSRRANRHPRLLRGHLRRLEARGILARVGLEHRTRPRENAELYALTA</sequence>
<evidence type="ECO:0000313" key="2">
    <source>
        <dbReference type="Proteomes" id="UP001501295"/>
    </source>
</evidence>
<evidence type="ECO:0000313" key="1">
    <source>
        <dbReference type="EMBL" id="GAA4671016.1"/>
    </source>
</evidence>
<dbReference type="Proteomes" id="UP001501295">
    <property type="component" value="Unassembled WGS sequence"/>
</dbReference>
<gene>
    <name evidence="1" type="ORF">GCM10025780_13230</name>
</gene>
<protein>
    <submittedName>
        <fullName evidence="1">Uncharacterized protein</fullName>
    </submittedName>
</protein>
<keyword evidence="2" id="KW-1185">Reference proteome</keyword>